<gene>
    <name evidence="1" type="ORF">MRATA1EN22A_LOCUS26775</name>
</gene>
<sequence>MRLREAQGHRTSSVRFDPCRVGVCSVSLVPPQWVLSPPRFSRPTSASLPPGGALCGSTPPASSPGRVPASPRTHPSLWLSLCVEFGGF</sequence>
<evidence type="ECO:0000313" key="2">
    <source>
        <dbReference type="Proteomes" id="UP001162501"/>
    </source>
</evidence>
<evidence type="ECO:0000313" key="1">
    <source>
        <dbReference type="EMBL" id="CAN0555069.1"/>
    </source>
</evidence>
<reference evidence="1" key="2">
    <citation type="submission" date="2025-03" db="EMBL/GenBank/DDBJ databases">
        <authorList>
            <consortium name="ELIXIR-Norway"/>
            <consortium name="Elixir Norway"/>
        </authorList>
    </citation>
    <scope>NUCLEOTIDE SEQUENCE</scope>
</reference>
<feature type="non-terminal residue" evidence="1">
    <location>
        <position position="1"/>
    </location>
</feature>
<dbReference type="Proteomes" id="UP001162501">
    <property type="component" value="Chromosome 7"/>
</dbReference>
<dbReference type="EMBL" id="OX596091">
    <property type="protein sequence ID" value="CAN0555069.1"/>
    <property type="molecule type" value="Genomic_DNA"/>
</dbReference>
<reference evidence="1" key="1">
    <citation type="submission" date="2023-05" db="EMBL/GenBank/DDBJ databases">
        <authorList>
            <consortium name="ELIXIR-Norway"/>
        </authorList>
    </citation>
    <scope>NUCLEOTIDE SEQUENCE</scope>
</reference>
<accession>A0AC60A8C2</accession>
<proteinExistence type="predicted"/>
<feature type="non-terminal residue" evidence="1">
    <location>
        <position position="88"/>
    </location>
</feature>
<name>A0AC60A8C2_RANTA</name>
<protein>
    <submittedName>
        <fullName evidence="1">Uncharacterized protein</fullName>
    </submittedName>
</protein>
<organism evidence="1 2">
    <name type="scientific">Rangifer tarandus platyrhynchus</name>
    <name type="common">Svalbard reindeer</name>
    <dbReference type="NCBI Taxonomy" id="3082113"/>
    <lineage>
        <taxon>Eukaryota</taxon>
        <taxon>Metazoa</taxon>
        <taxon>Chordata</taxon>
        <taxon>Craniata</taxon>
        <taxon>Vertebrata</taxon>
        <taxon>Euteleostomi</taxon>
        <taxon>Mammalia</taxon>
        <taxon>Eutheria</taxon>
        <taxon>Laurasiatheria</taxon>
        <taxon>Artiodactyla</taxon>
        <taxon>Ruminantia</taxon>
        <taxon>Pecora</taxon>
        <taxon>Cervidae</taxon>
        <taxon>Odocoileinae</taxon>
        <taxon>Rangifer</taxon>
    </lineage>
</organism>